<dbReference type="InterPro" id="IPR036964">
    <property type="entry name" value="RASGEF_cat_dom_sf"/>
</dbReference>
<dbReference type="PANTHER" id="PTHR23113">
    <property type="entry name" value="GUANINE NUCLEOTIDE EXCHANGE FACTOR"/>
    <property type="match status" value="1"/>
</dbReference>
<dbReference type="SMART" id="SM00147">
    <property type="entry name" value="RasGEF"/>
    <property type="match status" value="1"/>
</dbReference>
<keyword evidence="6" id="KW-1185">Reference proteome</keyword>
<accession>A0A8H7ZRA1</accession>
<dbReference type="Proteomes" id="UP000673691">
    <property type="component" value="Unassembled WGS sequence"/>
</dbReference>
<dbReference type="PROSITE" id="PS50009">
    <property type="entry name" value="RASGEF_CAT"/>
    <property type="match status" value="1"/>
</dbReference>
<proteinExistence type="predicted"/>
<dbReference type="SUPFAM" id="SSF48366">
    <property type="entry name" value="Ras GEF"/>
    <property type="match status" value="1"/>
</dbReference>
<dbReference type="GO" id="GO:0005886">
    <property type="term" value="C:plasma membrane"/>
    <property type="evidence" value="ECO:0007669"/>
    <property type="project" value="TreeGrafter"/>
</dbReference>
<protein>
    <submittedName>
        <fullName evidence="5">Ras guanine nucleotide exchange factor domain-containing protein</fullName>
    </submittedName>
</protein>
<feature type="region of interest" description="Disordered" evidence="3">
    <location>
        <begin position="282"/>
        <end position="309"/>
    </location>
</feature>
<dbReference type="InterPro" id="IPR008937">
    <property type="entry name" value="Ras-like_GEF"/>
</dbReference>
<evidence type="ECO:0000313" key="6">
    <source>
        <dbReference type="Proteomes" id="UP000673691"/>
    </source>
</evidence>
<feature type="domain" description="Ras-GEF" evidence="4">
    <location>
        <begin position="19"/>
        <end position="274"/>
    </location>
</feature>
<organism evidence="5 6">
    <name type="scientific">Olpidium bornovanus</name>
    <dbReference type="NCBI Taxonomy" id="278681"/>
    <lineage>
        <taxon>Eukaryota</taxon>
        <taxon>Fungi</taxon>
        <taxon>Fungi incertae sedis</taxon>
        <taxon>Olpidiomycota</taxon>
        <taxon>Olpidiomycotina</taxon>
        <taxon>Olpidiomycetes</taxon>
        <taxon>Olpidiales</taxon>
        <taxon>Olpidiaceae</taxon>
        <taxon>Olpidium</taxon>
    </lineage>
</organism>
<comment type="caution">
    <text evidence="5">The sequence shown here is derived from an EMBL/GenBank/DDBJ whole genome shotgun (WGS) entry which is preliminary data.</text>
</comment>
<dbReference type="AlphaFoldDB" id="A0A8H7ZRA1"/>
<dbReference type="CDD" id="cd00155">
    <property type="entry name" value="RasGEF"/>
    <property type="match status" value="1"/>
</dbReference>
<evidence type="ECO:0000313" key="5">
    <source>
        <dbReference type="EMBL" id="KAG5457638.1"/>
    </source>
</evidence>
<dbReference type="Pfam" id="PF00617">
    <property type="entry name" value="RasGEF"/>
    <property type="match status" value="1"/>
</dbReference>
<dbReference type="OrthoDB" id="546434at2759"/>
<evidence type="ECO:0000256" key="3">
    <source>
        <dbReference type="SAM" id="MobiDB-lite"/>
    </source>
</evidence>
<dbReference type="GO" id="GO:0007265">
    <property type="term" value="P:Ras protein signal transduction"/>
    <property type="evidence" value="ECO:0007669"/>
    <property type="project" value="TreeGrafter"/>
</dbReference>
<dbReference type="Gene3D" id="1.10.840.10">
    <property type="entry name" value="Ras guanine-nucleotide exchange factors catalytic domain"/>
    <property type="match status" value="1"/>
</dbReference>
<sequence length="377" mass="41669">MTLKVSEEKDGAAPLSGLDPVHLAQELAILEHGAFSKIKVPEFINQAWMSSPGMREAKAPNLRRFILWFDRVAYGCATEVLRYRDATTRALAISAFIITARHCLNKLRAYNTCFEIMAGLGLGPVRRLRDTWDAVPRKFRREFEYISRLVSSEDNHREYRKRLKEDAEKTGSWDGPWVPYLGVNLKDQVFAEVGNPSYLPPDAEHKDAEACSLPVVNLCKFRRISHLLRSIVIAQQGTYRAASRPDVLRWISDVLACPQTEGELYLRSRELEGGGSGVKIRDVWPPPPPAPHAPAAQAEAPAGATTASSPAAVVTPARARAPRLRLQCNSAFECEVLLDAAEDECSVPPSPAWSSPLSFSAASTVCSEEAWAYRDAA</sequence>
<dbReference type="EMBL" id="JAEFCI010009741">
    <property type="protein sequence ID" value="KAG5457638.1"/>
    <property type="molecule type" value="Genomic_DNA"/>
</dbReference>
<keyword evidence="1 2" id="KW-0344">Guanine-nucleotide releasing factor</keyword>
<dbReference type="GO" id="GO:0005085">
    <property type="term" value="F:guanyl-nucleotide exchange factor activity"/>
    <property type="evidence" value="ECO:0007669"/>
    <property type="project" value="UniProtKB-KW"/>
</dbReference>
<evidence type="ECO:0000256" key="1">
    <source>
        <dbReference type="ARBA" id="ARBA00022658"/>
    </source>
</evidence>
<name>A0A8H7ZRA1_9FUNG</name>
<reference evidence="5 6" key="1">
    <citation type="journal article" name="Sci. Rep.">
        <title>Genome-scale phylogenetic analyses confirm Olpidium as the closest living zoosporic fungus to the non-flagellated, terrestrial fungi.</title>
        <authorList>
            <person name="Chang Y."/>
            <person name="Rochon D."/>
            <person name="Sekimoto S."/>
            <person name="Wang Y."/>
            <person name="Chovatia M."/>
            <person name="Sandor L."/>
            <person name="Salamov A."/>
            <person name="Grigoriev I.V."/>
            <person name="Stajich J.E."/>
            <person name="Spatafora J.W."/>
        </authorList>
    </citation>
    <scope>NUCLEOTIDE SEQUENCE [LARGE SCALE GENOMIC DNA]</scope>
    <source>
        <strain evidence="5">S191</strain>
    </source>
</reference>
<evidence type="ECO:0000256" key="2">
    <source>
        <dbReference type="PROSITE-ProRule" id="PRU00168"/>
    </source>
</evidence>
<dbReference type="PANTHER" id="PTHR23113:SF99">
    <property type="entry name" value="RASGEF DOMAIN-CONTAINING PROTEIN"/>
    <property type="match status" value="1"/>
</dbReference>
<feature type="compositionally biased region" description="Low complexity" evidence="3">
    <location>
        <begin position="293"/>
        <end position="309"/>
    </location>
</feature>
<gene>
    <name evidence="5" type="ORF">BJ554DRAFT_2292</name>
</gene>
<dbReference type="InterPro" id="IPR023578">
    <property type="entry name" value="Ras_GEF_dom_sf"/>
</dbReference>
<dbReference type="InterPro" id="IPR001895">
    <property type="entry name" value="RASGEF_cat_dom"/>
</dbReference>
<evidence type="ECO:0000259" key="4">
    <source>
        <dbReference type="PROSITE" id="PS50009"/>
    </source>
</evidence>